<proteinExistence type="predicted"/>
<gene>
    <name evidence="1" type="ORF">FBU59_001494</name>
</gene>
<protein>
    <submittedName>
        <fullName evidence="1">Uncharacterized protein</fullName>
    </submittedName>
</protein>
<keyword evidence="2" id="KW-1185">Reference proteome</keyword>
<reference evidence="1" key="1">
    <citation type="submission" date="2022-07" db="EMBL/GenBank/DDBJ databases">
        <title>Phylogenomic reconstructions and comparative analyses of Kickxellomycotina fungi.</title>
        <authorList>
            <person name="Reynolds N.K."/>
            <person name="Stajich J.E."/>
            <person name="Barry K."/>
            <person name="Grigoriev I.V."/>
            <person name="Crous P."/>
            <person name="Smith M.E."/>
        </authorList>
    </citation>
    <scope>NUCLEOTIDE SEQUENCE</scope>
    <source>
        <strain evidence="1">NRRL 5244</strain>
    </source>
</reference>
<organism evidence="1 2">
    <name type="scientific">Linderina macrospora</name>
    <dbReference type="NCBI Taxonomy" id="4868"/>
    <lineage>
        <taxon>Eukaryota</taxon>
        <taxon>Fungi</taxon>
        <taxon>Fungi incertae sedis</taxon>
        <taxon>Zoopagomycota</taxon>
        <taxon>Kickxellomycotina</taxon>
        <taxon>Kickxellomycetes</taxon>
        <taxon>Kickxellales</taxon>
        <taxon>Kickxellaceae</taxon>
        <taxon>Linderina</taxon>
    </lineage>
</organism>
<accession>A0ACC1JDY1</accession>
<dbReference type="Proteomes" id="UP001150603">
    <property type="component" value="Unassembled WGS sequence"/>
</dbReference>
<evidence type="ECO:0000313" key="1">
    <source>
        <dbReference type="EMBL" id="KAJ1948649.1"/>
    </source>
</evidence>
<dbReference type="EMBL" id="JANBPW010000668">
    <property type="protein sequence ID" value="KAJ1948649.1"/>
    <property type="molecule type" value="Genomic_DNA"/>
</dbReference>
<sequence length="387" mass="41919">MSTITSARMPEVASSSSQIPQIASSSGIPMVGSTTSSTQRATGTPIVFGGPKSPQLHPARRLSTLIGTPVSPAMRGRLGSLSSPAVGPLSSPSLQALVALPTQPPRKRRRRGRPTSDEAIPEGEEGAEREELLLKTADDYHTLSTESISNLPIAYFCGKPTHGIPTREFIERENELIKRARDGIPRSVTPTPDEPPAAPAKKEEGVDKKEEGINPMAAQVRIVDGKVVINTDSLVVSRTQMGDGDNLPLETVDESNNRRLTNSMTYVRKKASRKRWDKAETELFFQALRKFGTDFQMIAGVIPNRNRYDIKNKFLAEEKRNSARITAELLRRPVVTAAAEPAPQTTEDNSSQQDDSGLVALSDASAVVAAAAAEVDRIDDYELGQTI</sequence>
<name>A0ACC1JDY1_9FUNG</name>
<evidence type="ECO:0000313" key="2">
    <source>
        <dbReference type="Proteomes" id="UP001150603"/>
    </source>
</evidence>
<comment type="caution">
    <text evidence="1">The sequence shown here is derived from an EMBL/GenBank/DDBJ whole genome shotgun (WGS) entry which is preliminary data.</text>
</comment>